<organism evidence="1 2">
    <name type="scientific">Trichlorobacter thiogenes</name>
    <dbReference type="NCBI Taxonomy" id="115783"/>
    <lineage>
        <taxon>Bacteria</taxon>
        <taxon>Pseudomonadati</taxon>
        <taxon>Thermodesulfobacteriota</taxon>
        <taxon>Desulfuromonadia</taxon>
        <taxon>Geobacterales</taxon>
        <taxon>Geobacteraceae</taxon>
        <taxon>Trichlorobacter</taxon>
    </lineage>
</organism>
<dbReference type="OrthoDB" id="8574964at2"/>
<protein>
    <submittedName>
        <fullName evidence="1">Uncharacterized protein</fullName>
    </submittedName>
</protein>
<dbReference type="EMBL" id="FUWR01000008">
    <property type="protein sequence ID" value="SJZ83344.1"/>
    <property type="molecule type" value="Genomic_DNA"/>
</dbReference>
<sequence length="442" mass="47854">MVDYCPMTTLPAAAGYKAGDVLVLVGELFGRGYANGLLEEAKRLGMTVLGTTVGRRDSDGTLRPLTAEELADAEALLGSKIINIPLEAGFDMESPGGAPSVAERLKKAKPDEWESISFEPGFIEQACAAGKARFCANLQQVMAELEKQIPASASIILAHTMAGGIPRARFFMPLLNRVFKGSGDKYLPSEPFWNSAIGQLCDASFNEVTADTFKYLIDASAGLRKRAEGAGSRVACTAYGYHGTGILVNGQFQWQSYTPYLQGFAKMRLEDHAIAARKQGINATVFNCPEILTNSSALFLGVELSLYPLLIALQQVAPEQSVPLAERCKALLADGCSLDSLMAVAADYLGAPLINDALEFKAWPQHSTRDQMELMLATSAKLMEMHRDQKQLICAELSRLVFRCTGRLMVQGSWSSTEAAVWLNHDTIATLVTDQRGADLLD</sequence>
<dbReference type="AlphaFoldDB" id="A0A1T4NVQ6"/>
<dbReference type="Pfam" id="PF22046">
    <property type="entry name" value="FabMG"/>
    <property type="match status" value="1"/>
</dbReference>
<keyword evidence="2" id="KW-1185">Reference proteome</keyword>
<evidence type="ECO:0000313" key="2">
    <source>
        <dbReference type="Proteomes" id="UP000190102"/>
    </source>
</evidence>
<dbReference type="RefSeq" id="WP_078790056.1">
    <property type="nucleotide sequence ID" value="NZ_FUWR01000008.1"/>
</dbReference>
<accession>A0A1T4NVQ6</accession>
<proteinExistence type="predicted"/>
<dbReference type="Proteomes" id="UP000190102">
    <property type="component" value="Unassembled WGS sequence"/>
</dbReference>
<dbReference type="STRING" id="115783.SAMN02745119_01756"/>
<evidence type="ECO:0000313" key="1">
    <source>
        <dbReference type="EMBL" id="SJZ83344.1"/>
    </source>
</evidence>
<reference evidence="2" key="1">
    <citation type="submission" date="2017-02" db="EMBL/GenBank/DDBJ databases">
        <authorList>
            <person name="Varghese N."/>
            <person name="Submissions S."/>
        </authorList>
    </citation>
    <scope>NUCLEOTIDE SEQUENCE [LARGE SCALE GENOMIC DNA]</scope>
    <source>
        <strain evidence="2">ATCC BAA-34</strain>
    </source>
</reference>
<gene>
    <name evidence="1" type="ORF">SAMN02745119_01756</name>
</gene>
<dbReference type="InterPro" id="IPR053909">
    <property type="entry name" value="FabMG"/>
</dbReference>
<name>A0A1T4NVQ6_9BACT</name>